<dbReference type="STRING" id="645991.Sgly_1145"/>
<gene>
    <name evidence="1" type="ordered locus">Sgly_1145</name>
</gene>
<sequence length="96" mass="10787">MRIAGLSHFYVPTINNRLDLSSLEQAEVYAPKQSPEKNVYTYSGGFGIYCYRSPEETLFMIKNCITAETMSTTRKLIALPNDKIPAPPDPTIDTQI</sequence>
<dbReference type="Proteomes" id="UP000007488">
    <property type="component" value="Chromosome"/>
</dbReference>
<dbReference type="EMBL" id="CP002547">
    <property type="protein sequence ID" value="ADY55467.1"/>
    <property type="molecule type" value="Genomic_DNA"/>
</dbReference>
<dbReference type="KEGG" id="sgy:Sgly_1145"/>
<name>F0SU84_SYNGF</name>
<proteinExistence type="predicted"/>
<dbReference type="OrthoDB" id="2112725at2"/>
<keyword evidence="2" id="KW-1185">Reference proteome</keyword>
<evidence type="ECO:0000313" key="1">
    <source>
        <dbReference type="EMBL" id="ADY55467.1"/>
    </source>
</evidence>
<reference evidence="2" key="2">
    <citation type="submission" date="2011-02" db="EMBL/GenBank/DDBJ databases">
        <title>The complete genome of Syntrophobotulus glycolicus DSM 8271.</title>
        <authorList>
            <person name="Lucas S."/>
            <person name="Copeland A."/>
            <person name="Lapidus A."/>
            <person name="Bruce D."/>
            <person name="Goodwin L."/>
            <person name="Pitluck S."/>
            <person name="Kyrpides N."/>
            <person name="Mavromatis K."/>
            <person name="Pagani I."/>
            <person name="Ivanova N."/>
            <person name="Mikhailova N."/>
            <person name="Chertkov O."/>
            <person name="Held B."/>
            <person name="Detter J.C."/>
            <person name="Tapia R."/>
            <person name="Han C."/>
            <person name="Land M."/>
            <person name="Hauser L."/>
            <person name="Markowitz V."/>
            <person name="Cheng J.-F."/>
            <person name="Hugenholtz P."/>
            <person name="Woyke T."/>
            <person name="Wu D."/>
            <person name="Spring S."/>
            <person name="Schroeder M."/>
            <person name="Brambilla E."/>
            <person name="Klenk H.-P."/>
            <person name="Eisen J.A."/>
        </authorList>
    </citation>
    <scope>NUCLEOTIDE SEQUENCE [LARGE SCALE GENOMIC DNA]</scope>
    <source>
        <strain evidence="2">DSM 8271 / FlGlyR</strain>
    </source>
</reference>
<protein>
    <submittedName>
        <fullName evidence="1">Uncharacterized protein</fullName>
    </submittedName>
</protein>
<dbReference type="AlphaFoldDB" id="F0SU84"/>
<organism evidence="1 2">
    <name type="scientific">Syntrophobotulus glycolicus (strain DSM 8271 / FlGlyR)</name>
    <dbReference type="NCBI Taxonomy" id="645991"/>
    <lineage>
        <taxon>Bacteria</taxon>
        <taxon>Bacillati</taxon>
        <taxon>Bacillota</taxon>
        <taxon>Clostridia</taxon>
        <taxon>Eubacteriales</taxon>
        <taxon>Desulfitobacteriaceae</taxon>
        <taxon>Syntrophobotulus</taxon>
    </lineage>
</organism>
<dbReference type="RefSeq" id="WP_013624337.1">
    <property type="nucleotide sequence ID" value="NC_015172.1"/>
</dbReference>
<dbReference type="HOGENOM" id="CLU_2358674_0_0_9"/>
<reference evidence="1 2" key="1">
    <citation type="journal article" date="2011" name="Stand. Genomic Sci.">
        <title>Complete genome sequence of Syntrophobotulus glycolicus type strain (FlGlyR).</title>
        <authorList>
            <person name="Han C."/>
            <person name="Mwirichia R."/>
            <person name="Chertkov O."/>
            <person name="Held B."/>
            <person name="Lapidus A."/>
            <person name="Nolan M."/>
            <person name="Lucas S."/>
            <person name="Hammon N."/>
            <person name="Deshpande S."/>
            <person name="Cheng J.F."/>
            <person name="Tapia R."/>
            <person name="Goodwin L."/>
            <person name="Pitluck S."/>
            <person name="Huntemann M."/>
            <person name="Liolios K."/>
            <person name="Ivanova N."/>
            <person name="Pagani I."/>
            <person name="Mavromatis K."/>
            <person name="Ovchinikova G."/>
            <person name="Pati A."/>
            <person name="Chen A."/>
            <person name="Palaniappan K."/>
            <person name="Land M."/>
            <person name="Hauser L."/>
            <person name="Brambilla E.M."/>
            <person name="Rohde M."/>
            <person name="Spring S."/>
            <person name="Sikorski J."/>
            <person name="Goker M."/>
            <person name="Woyke T."/>
            <person name="Bristow J."/>
            <person name="Eisen J.A."/>
            <person name="Markowitz V."/>
            <person name="Hugenholtz P."/>
            <person name="Kyrpides N.C."/>
            <person name="Klenk H.P."/>
            <person name="Detter J.C."/>
        </authorList>
    </citation>
    <scope>NUCLEOTIDE SEQUENCE [LARGE SCALE GENOMIC DNA]</scope>
    <source>
        <strain evidence="2">DSM 8271 / FlGlyR</strain>
    </source>
</reference>
<evidence type="ECO:0000313" key="2">
    <source>
        <dbReference type="Proteomes" id="UP000007488"/>
    </source>
</evidence>
<accession>F0SU84</accession>